<protein>
    <submittedName>
        <fullName evidence="1">Uncharacterized protein</fullName>
    </submittedName>
</protein>
<proteinExistence type="predicted"/>
<gene>
    <name evidence="1" type="ORF">LIER_08239</name>
</gene>
<evidence type="ECO:0000313" key="1">
    <source>
        <dbReference type="EMBL" id="GAA0148931.1"/>
    </source>
</evidence>
<dbReference type="Proteomes" id="UP001454036">
    <property type="component" value="Unassembled WGS sequence"/>
</dbReference>
<name>A0AAV3PD78_LITER</name>
<dbReference type="EMBL" id="BAABME010001323">
    <property type="protein sequence ID" value="GAA0148931.1"/>
    <property type="molecule type" value="Genomic_DNA"/>
</dbReference>
<sequence length="124" mass="13634">MANIGSILLLKDGVLARQVPEVPLQDSFLPGHFPLQSLQFILQLAGPRGGSSSLLIRRQESLVGLKNYSLEAKELQTEGRSRGTQKKQKKGMEGHTLSLRVEIEEITSSWHGGRLCNGSLPYLP</sequence>
<keyword evidence="2" id="KW-1185">Reference proteome</keyword>
<reference evidence="1 2" key="1">
    <citation type="submission" date="2024-01" db="EMBL/GenBank/DDBJ databases">
        <title>The complete chloroplast genome sequence of Lithospermum erythrorhizon: insights into the phylogenetic relationship among Boraginaceae species and the maternal lineages of purple gromwells.</title>
        <authorList>
            <person name="Okada T."/>
            <person name="Watanabe K."/>
        </authorList>
    </citation>
    <scope>NUCLEOTIDE SEQUENCE [LARGE SCALE GENOMIC DNA]</scope>
</reference>
<accession>A0AAV3PD78</accession>
<organism evidence="1 2">
    <name type="scientific">Lithospermum erythrorhizon</name>
    <name type="common">Purple gromwell</name>
    <name type="synonym">Lithospermum officinale var. erythrorhizon</name>
    <dbReference type="NCBI Taxonomy" id="34254"/>
    <lineage>
        <taxon>Eukaryota</taxon>
        <taxon>Viridiplantae</taxon>
        <taxon>Streptophyta</taxon>
        <taxon>Embryophyta</taxon>
        <taxon>Tracheophyta</taxon>
        <taxon>Spermatophyta</taxon>
        <taxon>Magnoliopsida</taxon>
        <taxon>eudicotyledons</taxon>
        <taxon>Gunneridae</taxon>
        <taxon>Pentapetalae</taxon>
        <taxon>asterids</taxon>
        <taxon>lamiids</taxon>
        <taxon>Boraginales</taxon>
        <taxon>Boraginaceae</taxon>
        <taxon>Boraginoideae</taxon>
        <taxon>Lithospermeae</taxon>
        <taxon>Lithospermum</taxon>
    </lineage>
</organism>
<dbReference type="AlphaFoldDB" id="A0AAV3PD78"/>
<evidence type="ECO:0000313" key="2">
    <source>
        <dbReference type="Proteomes" id="UP001454036"/>
    </source>
</evidence>
<comment type="caution">
    <text evidence="1">The sequence shown here is derived from an EMBL/GenBank/DDBJ whole genome shotgun (WGS) entry which is preliminary data.</text>
</comment>